<dbReference type="InterPro" id="IPR003593">
    <property type="entry name" value="AAA+_ATPase"/>
</dbReference>
<dbReference type="PROSITE" id="PS00674">
    <property type="entry name" value="AAA"/>
    <property type="match status" value="1"/>
</dbReference>
<dbReference type="PANTHER" id="PTHR23077">
    <property type="entry name" value="AAA-FAMILY ATPASE"/>
    <property type="match status" value="1"/>
</dbReference>
<keyword evidence="5" id="KW-0143">Chaperone</keyword>
<accession>A0A852ZDW7</accession>
<dbReference type="RefSeq" id="WP_179787655.1">
    <property type="nucleotide sequence ID" value="NZ_BAAARR010000024.1"/>
</dbReference>
<dbReference type="EMBL" id="JACBZH010000001">
    <property type="protein sequence ID" value="NYH90028.1"/>
    <property type="molecule type" value="Genomic_DNA"/>
</dbReference>
<dbReference type="HAMAP" id="MF_02112">
    <property type="entry name" value="ARC_ATPase"/>
    <property type="match status" value="1"/>
</dbReference>
<evidence type="ECO:0000256" key="7">
    <source>
        <dbReference type="RuleBase" id="RU003651"/>
    </source>
</evidence>
<dbReference type="InterPro" id="IPR041626">
    <property type="entry name" value="Prot_ATP_ID_OB_N"/>
</dbReference>
<dbReference type="Pfam" id="PF16450">
    <property type="entry name" value="Prot_ATP_ID_OB_C"/>
    <property type="match status" value="1"/>
</dbReference>
<dbReference type="InterPro" id="IPR003959">
    <property type="entry name" value="ATPase_AAA_core"/>
</dbReference>
<proteinExistence type="inferred from homology"/>
<dbReference type="InterPro" id="IPR050168">
    <property type="entry name" value="AAA_ATPase_domain"/>
</dbReference>
<keyword evidence="2 6" id="KW-0067">ATP-binding</keyword>
<dbReference type="FunFam" id="3.40.50.300:FF:000155">
    <property type="entry name" value="AAA ATPase forming ring-shaped complexes"/>
    <property type="match status" value="1"/>
</dbReference>
<dbReference type="InterPro" id="IPR022482">
    <property type="entry name" value="Proteasome_ATPase"/>
</dbReference>
<dbReference type="GO" id="GO:0016887">
    <property type="term" value="F:ATP hydrolysis activity"/>
    <property type="evidence" value="ECO:0007669"/>
    <property type="project" value="UniProtKB-UniRule"/>
</dbReference>
<evidence type="ECO:0000313" key="10">
    <source>
        <dbReference type="Proteomes" id="UP000579605"/>
    </source>
</evidence>
<dbReference type="Gene3D" id="2.40.50.140">
    <property type="entry name" value="Nucleic acid-binding proteins"/>
    <property type="match status" value="2"/>
</dbReference>
<dbReference type="SMART" id="SM00382">
    <property type="entry name" value="AAA"/>
    <property type="match status" value="1"/>
</dbReference>
<dbReference type="AlphaFoldDB" id="A0A852ZDW7"/>
<keyword evidence="4 6" id="KW-0175">Coiled coil</keyword>
<dbReference type="GO" id="GO:0005524">
    <property type="term" value="F:ATP binding"/>
    <property type="evidence" value="ECO:0007669"/>
    <property type="project" value="UniProtKB-UniRule"/>
</dbReference>
<dbReference type="InterPro" id="IPR032501">
    <property type="entry name" value="Prot_ATP_ID_OB_2nd"/>
</dbReference>
<evidence type="ECO:0000313" key="9">
    <source>
        <dbReference type="EMBL" id="NYH90028.1"/>
    </source>
</evidence>
<dbReference type="GO" id="GO:0000502">
    <property type="term" value="C:proteasome complex"/>
    <property type="evidence" value="ECO:0007669"/>
    <property type="project" value="UniProtKB-KW"/>
</dbReference>
<evidence type="ECO:0000256" key="2">
    <source>
        <dbReference type="ARBA" id="ARBA00022840"/>
    </source>
</evidence>
<dbReference type="GO" id="GO:0010498">
    <property type="term" value="P:proteasomal protein catabolic process"/>
    <property type="evidence" value="ECO:0007669"/>
    <property type="project" value="InterPro"/>
</dbReference>
<feature type="domain" description="AAA+ ATPase" evidence="8">
    <location>
        <begin position="260"/>
        <end position="414"/>
    </location>
</feature>
<dbReference type="Gene3D" id="3.40.50.300">
    <property type="entry name" value="P-loop containing nucleotide triphosphate hydrolases"/>
    <property type="match status" value="1"/>
</dbReference>
<feature type="coiled-coil region" evidence="6">
    <location>
        <begin position="41"/>
        <end position="82"/>
    </location>
</feature>
<evidence type="ECO:0000256" key="4">
    <source>
        <dbReference type="ARBA" id="ARBA00023054"/>
    </source>
</evidence>
<dbReference type="InterPro" id="IPR027417">
    <property type="entry name" value="P-loop_NTPase"/>
</dbReference>
<evidence type="ECO:0000256" key="6">
    <source>
        <dbReference type="HAMAP-Rule" id="MF_02112"/>
    </source>
</evidence>
<evidence type="ECO:0000259" key="8">
    <source>
        <dbReference type="SMART" id="SM00382"/>
    </source>
</evidence>
<sequence length="583" mass="65565">MPAPDDRREARSPDELASQVTYLEEEVAALRRRLAEQPRDSRQLEQRLAEAQAMLANVTAQNERLAGTLREAREQIVTLKDEVDRLAQPPASFGIFINRNDDDSADVYTGGRKLRVTVSPSIDLDELRPGQEVMLNESFNVVRALSYEQVGEVVMLKELLEDGDRALVIGHTDDERIARLAEPLRDTPIRAGDSLLFEPRSGYVYERIPKTEVEELILEEVPDIQYEDIGGLRNQIEQIRDAVELPYLHADLFREHELKAPKGVLLYGPPGCGKTLIAKAVANSLAKQVAMRDAKTEGKSYFLNIKGPELLNKYVGETERHIRLVFQRAREKAGEGTPVIVFFDEMDSLFRTRGSGVSSDVENTIVPQLLSEIDGVEGLENVIVIGASNREDMIDPAILRPGRLDVKIKIERPDAEAARDIFAKYLTATLPLHEDDLGEFGRNRDACVSGMIQRTVERMYSELEENRFLEVTYANGDKEVLYFKDFNSGAMIENIVSRAKKMAIKDFLELQQKGVRVQHLLQACVDEFKENEDLPNTTNPDDWARISGKKGERIVFIRTLIQGKEGADAGRSIDTVANTGQYL</sequence>
<dbReference type="Gene3D" id="1.20.5.170">
    <property type="match status" value="1"/>
</dbReference>
<gene>
    <name evidence="6" type="primary">arc</name>
    <name evidence="9" type="ORF">F4554_002666</name>
</gene>
<evidence type="ECO:0000256" key="5">
    <source>
        <dbReference type="ARBA" id="ARBA00023186"/>
    </source>
</evidence>
<protein>
    <recommendedName>
        <fullName evidence="6">AAA ATPase forming ring-shaped complexes</fullName>
        <shortName evidence="6">ARC</shortName>
    </recommendedName>
</protein>
<dbReference type="Pfam" id="PF00004">
    <property type="entry name" value="AAA"/>
    <property type="match status" value="1"/>
</dbReference>
<dbReference type="Pfam" id="PF17758">
    <property type="entry name" value="Prot_ATP_ID_OB_N"/>
    <property type="match status" value="1"/>
</dbReference>
<evidence type="ECO:0000256" key="1">
    <source>
        <dbReference type="ARBA" id="ARBA00022741"/>
    </source>
</evidence>
<keyword evidence="10" id="KW-1185">Reference proteome</keyword>
<comment type="caution">
    <text evidence="9">The sequence shown here is derived from an EMBL/GenBank/DDBJ whole genome shotgun (WGS) entry which is preliminary data.</text>
</comment>
<dbReference type="GO" id="GO:0019941">
    <property type="term" value="P:modification-dependent protein catabolic process"/>
    <property type="evidence" value="ECO:0007669"/>
    <property type="project" value="InterPro"/>
</dbReference>
<comment type="subunit">
    <text evidence="6">Homohexamer. Assembles into a hexameric ring structure.</text>
</comment>
<feature type="binding site" evidence="6">
    <location>
        <begin position="271"/>
        <end position="276"/>
    </location>
    <ligand>
        <name>ATP</name>
        <dbReference type="ChEBI" id="CHEBI:30616"/>
    </ligand>
</feature>
<dbReference type="InterPro" id="IPR012340">
    <property type="entry name" value="NA-bd_OB-fold"/>
</dbReference>
<name>A0A852ZDW7_9ACTN</name>
<evidence type="ECO:0000256" key="3">
    <source>
        <dbReference type="ARBA" id="ARBA00022942"/>
    </source>
</evidence>
<dbReference type="Proteomes" id="UP000579605">
    <property type="component" value="Unassembled WGS sequence"/>
</dbReference>
<keyword evidence="3 9" id="KW-0647">Proteasome</keyword>
<dbReference type="PANTHER" id="PTHR23077:SF144">
    <property type="entry name" value="PROTEASOME-ASSOCIATED ATPASE"/>
    <property type="match status" value="1"/>
</dbReference>
<dbReference type="InterPro" id="IPR003960">
    <property type="entry name" value="ATPase_AAA_CS"/>
</dbReference>
<dbReference type="SUPFAM" id="SSF52540">
    <property type="entry name" value="P-loop containing nucleoside triphosphate hydrolases"/>
    <property type="match status" value="1"/>
</dbReference>
<dbReference type="Gene3D" id="1.10.8.60">
    <property type="match status" value="1"/>
</dbReference>
<reference evidence="9 10" key="1">
    <citation type="submission" date="2020-07" db="EMBL/GenBank/DDBJ databases">
        <title>Sequencing the genomes of 1000 actinobacteria strains.</title>
        <authorList>
            <person name="Klenk H.-P."/>
        </authorList>
    </citation>
    <scope>NUCLEOTIDE SEQUENCE [LARGE SCALE GENOMIC DNA]</scope>
    <source>
        <strain evidence="9 10">DSM 18448</strain>
    </source>
</reference>
<organism evidence="9 10">
    <name type="scientific">Actinopolymorpha rutila</name>
    <dbReference type="NCBI Taxonomy" id="446787"/>
    <lineage>
        <taxon>Bacteria</taxon>
        <taxon>Bacillati</taxon>
        <taxon>Actinomycetota</taxon>
        <taxon>Actinomycetes</taxon>
        <taxon>Propionibacteriales</taxon>
        <taxon>Actinopolymorphaceae</taxon>
        <taxon>Actinopolymorpha</taxon>
    </lineage>
</organism>
<comment type="similarity">
    <text evidence="6 7">Belongs to the AAA ATPase family.</text>
</comment>
<keyword evidence="1 6" id="KW-0547">Nucleotide-binding</keyword>
<dbReference type="NCBIfam" id="TIGR03689">
    <property type="entry name" value="pup_AAA"/>
    <property type="match status" value="1"/>
</dbReference>